<dbReference type="EMBL" id="BPLR01020335">
    <property type="protein sequence ID" value="GIX77539.1"/>
    <property type="molecule type" value="Genomic_DNA"/>
</dbReference>
<dbReference type="InterPro" id="IPR002181">
    <property type="entry name" value="Fibrinogen_a/b/g_C_dom"/>
</dbReference>
<dbReference type="InterPro" id="IPR014716">
    <property type="entry name" value="Fibrinogen_a/b/g_C_1"/>
</dbReference>
<dbReference type="AlphaFoldDB" id="A0AAV4N027"/>
<organism evidence="4 5">
    <name type="scientific">Caerostris extrusa</name>
    <name type="common">Bark spider</name>
    <name type="synonym">Caerostris bankana</name>
    <dbReference type="NCBI Taxonomy" id="172846"/>
    <lineage>
        <taxon>Eukaryota</taxon>
        <taxon>Metazoa</taxon>
        <taxon>Ecdysozoa</taxon>
        <taxon>Arthropoda</taxon>
        <taxon>Chelicerata</taxon>
        <taxon>Arachnida</taxon>
        <taxon>Araneae</taxon>
        <taxon>Araneomorphae</taxon>
        <taxon>Entelegynae</taxon>
        <taxon>Araneoidea</taxon>
        <taxon>Araneidae</taxon>
        <taxon>Caerostris</taxon>
    </lineage>
</organism>
<dbReference type="Proteomes" id="UP001054945">
    <property type="component" value="Unassembled WGS sequence"/>
</dbReference>
<dbReference type="InterPro" id="IPR036056">
    <property type="entry name" value="Fibrinogen-like_C"/>
</dbReference>
<reference evidence="4 5" key="1">
    <citation type="submission" date="2021-06" db="EMBL/GenBank/DDBJ databases">
        <title>Caerostris extrusa draft genome.</title>
        <authorList>
            <person name="Kono N."/>
            <person name="Arakawa K."/>
        </authorList>
    </citation>
    <scope>NUCLEOTIDE SEQUENCE [LARGE SCALE GENOMIC DNA]</scope>
</reference>
<name>A0AAV4N027_CAEEX</name>
<dbReference type="PROSITE" id="PS51406">
    <property type="entry name" value="FIBRINOGEN_C_2"/>
    <property type="match status" value="1"/>
</dbReference>
<protein>
    <recommendedName>
        <fullName evidence="3">Fibrinogen C-terminal domain-containing protein</fullName>
    </recommendedName>
</protein>
<keyword evidence="2" id="KW-0812">Transmembrane</keyword>
<accession>A0AAV4N027</accession>
<evidence type="ECO:0000313" key="5">
    <source>
        <dbReference type="Proteomes" id="UP001054945"/>
    </source>
</evidence>
<evidence type="ECO:0000259" key="3">
    <source>
        <dbReference type="PROSITE" id="PS51406"/>
    </source>
</evidence>
<proteinExistence type="predicted"/>
<keyword evidence="2" id="KW-0472">Membrane</keyword>
<feature type="compositionally biased region" description="Basic and acidic residues" evidence="1">
    <location>
        <begin position="77"/>
        <end position="93"/>
    </location>
</feature>
<comment type="caution">
    <text evidence="4">The sequence shown here is derived from an EMBL/GenBank/DDBJ whole genome shotgun (WGS) entry which is preliminary data.</text>
</comment>
<feature type="transmembrane region" description="Helical" evidence="2">
    <location>
        <begin position="12"/>
        <end position="36"/>
    </location>
</feature>
<evidence type="ECO:0000256" key="1">
    <source>
        <dbReference type="SAM" id="MobiDB-lite"/>
    </source>
</evidence>
<dbReference type="Gene3D" id="3.90.215.10">
    <property type="entry name" value="Gamma Fibrinogen, chain A, domain 1"/>
    <property type="match status" value="1"/>
</dbReference>
<feature type="domain" description="Fibrinogen C-terminal" evidence="3">
    <location>
        <begin position="105"/>
        <end position="159"/>
    </location>
</feature>
<keyword evidence="5" id="KW-1185">Reference proteome</keyword>
<dbReference type="NCBIfam" id="NF040941">
    <property type="entry name" value="GGGWT_bact"/>
    <property type="match status" value="1"/>
</dbReference>
<dbReference type="Pfam" id="PF00147">
    <property type="entry name" value="Fibrinogen_C"/>
    <property type="match status" value="1"/>
</dbReference>
<feature type="region of interest" description="Disordered" evidence="1">
    <location>
        <begin position="75"/>
        <end position="115"/>
    </location>
</feature>
<keyword evidence="2" id="KW-1133">Transmembrane helix</keyword>
<gene>
    <name evidence="4" type="ORF">CEXT_101761</name>
</gene>
<sequence>MKSSSSSLSRVLRDHAVCCAVVCIMSALLLLTGYYATRASHSACGEKEKAIALIEMAEDMMNKAKELYITGGNSADFNDHHDSSDQENSKPIEDSLDTSGDLDSVDASDRPRDCSEIYNRGNSRSGVYTIYPRIATKKYKPLKVYCDMDIDDGWTYTGL</sequence>
<dbReference type="SUPFAM" id="SSF56496">
    <property type="entry name" value="Fibrinogen C-terminal domain-like"/>
    <property type="match status" value="1"/>
</dbReference>
<evidence type="ECO:0000256" key="2">
    <source>
        <dbReference type="SAM" id="Phobius"/>
    </source>
</evidence>
<evidence type="ECO:0000313" key="4">
    <source>
        <dbReference type="EMBL" id="GIX77539.1"/>
    </source>
</evidence>